<evidence type="ECO:0008006" key="3">
    <source>
        <dbReference type="Google" id="ProtNLM"/>
    </source>
</evidence>
<evidence type="ECO:0000313" key="2">
    <source>
        <dbReference type="Proteomes" id="UP000094578"/>
    </source>
</evidence>
<dbReference type="RefSeq" id="WP_069328027.1">
    <property type="nucleotide sequence ID" value="NZ_MDER01000044.1"/>
</dbReference>
<sequence length="104" mass="12150">MAKVEFWEEAAKDYRRLDGNLKQWVDVAQKRLEERGSEIGKPLHNNSYSNLAGMKELKYDKLGVRLIFKVSQNDEIEIVEIIVIGARDEGKVFRTAEARRQKRE</sequence>
<dbReference type="STRING" id="1886670.PTI45_02620"/>
<name>A0A1E3L2E9_9BACL</name>
<protein>
    <recommendedName>
        <fullName evidence="3">Addiction module toxin RelE</fullName>
    </recommendedName>
</protein>
<dbReference type="AlphaFoldDB" id="A0A1E3L2E9"/>
<dbReference type="Proteomes" id="UP000094578">
    <property type="component" value="Unassembled WGS sequence"/>
</dbReference>
<organism evidence="1 2">
    <name type="scientific">Paenibacillus nuruki</name>
    <dbReference type="NCBI Taxonomy" id="1886670"/>
    <lineage>
        <taxon>Bacteria</taxon>
        <taxon>Bacillati</taxon>
        <taxon>Bacillota</taxon>
        <taxon>Bacilli</taxon>
        <taxon>Bacillales</taxon>
        <taxon>Paenibacillaceae</taxon>
        <taxon>Paenibacillus</taxon>
    </lineage>
</organism>
<evidence type="ECO:0000313" key="1">
    <source>
        <dbReference type="EMBL" id="ODP27982.1"/>
    </source>
</evidence>
<reference evidence="1 2" key="1">
    <citation type="submission" date="2016-08" db="EMBL/GenBank/DDBJ databases">
        <title>Genome sequencing of Paenibacillus sp. TI45-13ar, isolated from Korean traditional nuruk.</title>
        <authorList>
            <person name="Kim S.-J."/>
        </authorList>
    </citation>
    <scope>NUCLEOTIDE SEQUENCE [LARGE SCALE GENOMIC DNA]</scope>
    <source>
        <strain evidence="1 2">TI45-13ar</strain>
    </source>
</reference>
<comment type="caution">
    <text evidence="1">The sequence shown here is derived from an EMBL/GenBank/DDBJ whole genome shotgun (WGS) entry which is preliminary data.</text>
</comment>
<dbReference type="EMBL" id="MDER01000044">
    <property type="protein sequence ID" value="ODP27982.1"/>
    <property type="molecule type" value="Genomic_DNA"/>
</dbReference>
<dbReference type="Gene3D" id="3.30.2310.20">
    <property type="entry name" value="RelE-like"/>
    <property type="match status" value="1"/>
</dbReference>
<keyword evidence="2" id="KW-1185">Reference proteome</keyword>
<accession>A0A1E3L2E9</accession>
<proteinExistence type="predicted"/>
<gene>
    <name evidence="1" type="ORF">PTI45_02620</name>
</gene>
<dbReference type="InterPro" id="IPR035093">
    <property type="entry name" value="RelE/ParE_toxin_dom_sf"/>
</dbReference>